<dbReference type="AlphaFoldDB" id="A0A2I0VEJ4"/>
<dbReference type="EMBL" id="KZ504565">
    <property type="protein sequence ID" value="PKU61820.1"/>
    <property type="molecule type" value="Genomic_DNA"/>
</dbReference>
<dbReference type="Proteomes" id="UP000233837">
    <property type="component" value="Unassembled WGS sequence"/>
</dbReference>
<evidence type="ECO:0000313" key="2">
    <source>
        <dbReference type="EMBL" id="PKU61820.1"/>
    </source>
</evidence>
<proteinExistence type="predicted"/>
<gene>
    <name evidence="2" type="ORF">MA16_Dca029046</name>
</gene>
<sequence>MCVGSKAPRAQGLDVSCSREWGSERGRPGATVQLKRRIPQADVRGSAGRGRPRQSTRHVIGSRVRRARGLHGRRCVGACKARGRGAMCNAWATWA</sequence>
<organism evidence="2 3">
    <name type="scientific">Dendrobium catenatum</name>
    <dbReference type="NCBI Taxonomy" id="906689"/>
    <lineage>
        <taxon>Eukaryota</taxon>
        <taxon>Viridiplantae</taxon>
        <taxon>Streptophyta</taxon>
        <taxon>Embryophyta</taxon>
        <taxon>Tracheophyta</taxon>
        <taxon>Spermatophyta</taxon>
        <taxon>Magnoliopsida</taxon>
        <taxon>Liliopsida</taxon>
        <taxon>Asparagales</taxon>
        <taxon>Orchidaceae</taxon>
        <taxon>Epidendroideae</taxon>
        <taxon>Malaxideae</taxon>
        <taxon>Dendrobiinae</taxon>
        <taxon>Dendrobium</taxon>
    </lineage>
</organism>
<reference evidence="2 3" key="2">
    <citation type="journal article" date="2017" name="Nature">
        <title>The Apostasia genome and the evolution of orchids.</title>
        <authorList>
            <person name="Zhang G.Q."/>
            <person name="Liu K.W."/>
            <person name="Li Z."/>
            <person name="Lohaus R."/>
            <person name="Hsiao Y.Y."/>
            <person name="Niu S.C."/>
            <person name="Wang J.Y."/>
            <person name="Lin Y.C."/>
            <person name="Xu Q."/>
            <person name="Chen L.J."/>
            <person name="Yoshida K."/>
            <person name="Fujiwara S."/>
            <person name="Wang Z.W."/>
            <person name="Zhang Y.Q."/>
            <person name="Mitsuda N."/>
            <person name="Wang M."/>
            <person name="Liu G.H."/>
            <person name="Pecoraro L."/>
            <person name="Huang H.X."/>
            <person name="Xiao X.J."/>
            <person name="Lin M."/>
            <person name="Wu X.Y."/>
            <person name="Wu W.L."/>
            <person name="Chen Y.Y."/>
            <person name="Chang S.B."/>
            <person name="Sakamoto S."/>
            <person name="Ohme-Takagi M."/>
            <person name="Yagi M."/>
            <person name="Zeng S.J."/>
            <person name="Shen C.Y."/>
            <person name="Yeh C.M."/>
            <person name="Luo Y.B."/>
            <person name="Tsai W.C."/>
            <person name="Van de Peer Y."/>
            <person name="Liu Z.J."/>
        </authorList>
    </citation>
    <scope>NUCLEOTIDE SEQUENCE [LARGE SCALE GENOMIC DNA]</scope>
    <source>
        <tissue evidence="2">The whole plant</tissue>
    </source>
</reference>
<feature type="region of interest" description="Disordered" evidence="1">
    <location>
        <begin position="37"/>
        <end position="58"/>
    </location>
</feature>
<keyword evidence="3" id="KW-1185">Reference proteome</keyword>
<evidence type="ECO:0000313" key="3">
    <source>
        <dbReference type="Proteomes" id="UP000233837"/>
    </source>
</evidence>
<name>A0A2I0VEJ4_9ASPA</name>
<evidence type="ECO:0000256" key="1">
    <source>
        <dbReference type="SAM" id="MobiDB-lite"/>
    </source>
</evidence>
<reference evidence="2 3" key="1">
    <citation type="journal article" date="2016" name="Sci. Rep.">
        <title>The Dendrobium catenatum Lindl. genome sequence provides insights into polysaccharide synthase, floral development and adaptive evolution.</title>
        <authorList>
            <person name="Zhang G.Q."/>
            <person name="Xu Q."/>
            <person name="Bian C."/>
            <person name="Tsai W.C."/>
            <person name="Yeh C.M."/>
            <person name="Liu K.W."/>
            <person name="Yoshida K."/>
            <person name="Zhang L.S."/>
            <person name="Chang S.B."/>
            <person name="Chen F."/>
            <person name="Shi Y."/>
            <person name="Su Y.Y."/>
            <person name="Zhang Y.Q."/>
            <person name="Chen L.J."/>
            <person name="Yin Y."/>
            <person name="Lin M."/>
            <person name="Huang H."/>
            <person name="Deng H."/>
            <person name="Wang Z.W."/>
            <person name="Zhu S.L."/>
            <person name="Zhao X."/>
            <person name="Deng C."/>
            <person name="Niu S.C."/>
            <person name="Huang J."/>
            <person name="Wang M."/>
            <person name="Liu G.H."/>
            <person name="Yang H.J."/>
            <person name="Xiao X.J."/>
            <person name="Hsiao Y.Y."/>
            <person name="Wu W.L."/>
            <person name="Chen Y.Y."/>
            <person name="Mitsuda N."/>
            <person name="Ohme-Takagi M."/>
            <person name="Luo Y.B."/>
            <person name="Van de Peer Y."/>
            <person name="Liu Z.J."/>
        </authorList>
    </citation>
    <scope>NUCLEOTIDE SEQUENCE [LARGE SCALE GENOMIC DNA]</scope>
    <source>
        <tissue evidence="2">The whole plant</tissue>
    </source>
</reference>
<protein>
    <submittedName>
        <fullName evidence="2">Uncharacterized protein</fullName>
    </submittedName>
</protein>
<accession>A0A2I0VEJ4</accession>